<keyword evidence="1" id="KW-0732">Signal</keyword>
<dbReference type="EMBL" id="HBGE01106386">
    <property type="protein sequence ID" value="CAD9186722.1"/>
    <property type="molecule type" value="Transcribed_RNA"/>
</dbReference>
<sequence>MVGRLCLVHVLLALVAVHVPALSVKPQSKRTKQEFEVDDPCFLLLQPPKGRALPGSRVPCVVHAADQQAGRYSISLATAVSKVDLVSVPAYVLHKAESDEYTASLRSFTSNTTMATLAARIALADNAKRSWLAEQRRNGLPDVKERREDFYGRADGAWRDGWKLLDEKVRKDARLDNSEDEARTLEYQARRAHRAQKVEPLQTRLRKTKPWRSKDRQKLLALLKSLQDAQSLDDEEERLKAEAKARLKEYSTPGIFKLRFNDTKVTKGSAMGTPVTAVLPSGALVHVHLVSDSEGDGRVRGMIDEPLGWVTLYAKSARVVFAERVGEILVNASATCPAEPHLT</sequence>
<proteinExistence type="predicted"/>
<dbReference type="AlphaFoldDB" id="A0A7S1S7Z7"/>
<feature type="chain" id="PRO_5030867654" evidence="1">
    <location>
        <begin position="24"/>
        <end position="343"/>
    </location>
</feature>
<evidence type="ECO:0000313" key="2">
    <source>
        <dbReference type="EMBL" id="CAD9186722.1"/>
    </source>
</evidence>
<reference evidence="2" key="1">
    <citation type="submission" date="2021-01" db="EMBL/GenBank/DDBJ databases">
        <authorList>
            <person name="Corre E."/>
            <person name="Pelletier E."/>
            <person name="Niang G."/>
            <person name="Scheremetjew M."/>
            <person name="Finn R."/>
            <person name="Kale V."/>
            <person name="Holt S."/>
            <person name="Cochrane G."/>
            <person name="Meng A."/>
            <person name="Brown T."/>
            <person name="Cohen L."/>
        </authorList>
    </citation>
    <scope>NUCLEOTIDE SEQUENCE</scope>
    <source>
        <strain evidence="2">OF101</strain>
    </source>
</reference>
<name>A0A7S1S7Z7_ALECA</name>
<protein>
    <submittedName>
        <fullName evidence="2">Uncharacterized protein</fullName>
    </submittedName>
</protein>
<feature type="signal peptide" evidence="1">
    <location>
        <begin position="1"/>
        <end position="23"/>
    </location>
</feature>
<gene>
    <name evidence="2" type="ORF">ACAT0790_LOCUS63496</name>
</gene>
<accession>A0A7S1S7Z7</accession>
<organism evidence="2">
    <name type="scientific">Alexandrium catenella</name>
    <name type="common">Red tide dinoflagellate</name>
    <name type="synonym">Gonyaulax catenella</name>
    <dbReference type="NCBI Taxonomy" id="2925"/>
    <lineage>
        <taxon>Eukaryota</taxon>
        <taxon>Sar</taxon>
        <taxon>Alveolata</taxon>
        <taxon>Dinophyceae</taxon>
        <taxon>Gonyaulacales</taxon>
        <taxon>Pyrocystaceae</taxon>
        <taxon>Alexandrium</taxon>
    </lineage>
</organism>
<evidence type="ECO:0000256" key="1">
    <source>
        <dbReference type="SAM" id="SignalP"/>
    </source>
</evidence>